<dbReference type="AlphaFoldDB" id="A0A0F8WU80"/>
<evidence type="ECO:0000313" key="1">
    <source>
        <dbReference type="EMBL" id="KKK60442.1"/>
    </source>
</evidence>
<comment type="caution">
    <text evidence="1">The sequence shown here is derived from an EMBL/GenBank/DDBJ whole genome shotgun (WGS) entry which is preliminary data.</text>
</comment>
<reference evidence="1" key="1">
    <citation type="journal article" date="2015" name="Nature">
        <title>Complex archaea that bridge the gap between prokaryotes and eukaryotes.</title>
        <authorList>
            <person name="Spang A."/>
            <person name="Saw J.H."/>
            <person name="Jorgensen S.L."/>
            <person name="Zaremba-Niedzwiedzka K."/>
            <person name="Martijn J."/>
            <person name="Lind A.E."/>
            <person name="van Eijk R."/>
            <person name="Schleper C."/>
            <person name="Guy L."/>
            <person name="Ettema T.J."/>
        </authorList>
    </citation>
    <scope>NUCLEOTIDE SEQUENCE</scope>
</reference>
<name>A0A0F8WU80_9ZZZZ</name>
<protein>
    <submittedName>
        <fullName evidence="1">Uncharacterized protein</fullName>
    </submittedName>
</protein>
<gene>
    <name evidence="1" type="ORF">LCGC14_3024310</name>
</gene>
<dbReference type="EMBL" id="LAZR01062968">
    <property type="protein sequence ID" value="KKK60442.1"/>
    <property type="molecule type" value="Genomic_DNA"/>
</dbReference>
<accession>A0A0F8WU80</accession>
<proteinExistence type="predicted"/>
<sequence length="115" mass="12660">MARQFDDVQLEYLTVPTPVLTASAPIAMCCWFKSDDVSNGYCLMSICDSAGNADNIALYAQGAVGGDPVRFQMSDVGGWDIADTTAGYTAMSCFTRRGRRSLFRGWRSSRHAHHR</sequence>
<organism evidence="1">
    <name type="scientific">marine sediment metagenome</name>
    <dbReference type="NCBI Taxonomy" id="412755"/>
    <lineage>
        <taxon>unclassified sequences</taxon>
        <taxon>metagenomes</taxon>
        <taxon>ecological metagenomes</taxon>
    </lineage>
</organism>